<dbReference type="AlphaFoldDB" id="A0A182S2N2"/>
<organism evidence="2">
    <name type="scientific">Anopheles funestus</name>
    <name type="common">African malaria mosquito</name>
    <dbReference type="NCBI Taxonomy" id="62324"/>
    <lineage>
        <taxon>Eukaryota</taxon>
        <taxon>Metazoa</taxon>
        <taxon>Ecdysozoa</taxon>
        <taxon>Arthropoda</taxon>
        <taxon>Hexapoda</taxon>
        <taxon>Insecta</taxon>
        <taxon>Pterygota</taxon>
        <taxon>Neoptera</taxon>
        <taxon>Endopterygota</taxon>
        <taxon>Diptera</taxon>
        <taxon>Nematocera</taxon>
        <taxon>Culicoidea</taxon>
        <taxon>Culicidae</taxon>
        <taxon>Anophelinae</taxon>
        <taxon>Anopheles</taxon>
    </lineage>
</organism>
<keyword evidence="1" id="KW-0732">Signal</keyword>
<name>A0A182S2N2_ANOFN</name>
<evidence type="ECO:0000313" key="2">
    <source>
        <dbReference type="EnsemblMetazoa" id="AFUN014703-PA"/>
    </source>
</evidence>
<evidence type="ECO:0000256" key="1">
    <source>
        <dbReference type="SAM" id="SignalP"/>
    </source>
</evidence>
<dbReference type="EnsemblMetazoa" id="AFUN014703-RA">
    <property type="protein sequence ID" value="AFUN014703-PA"/>
    <property type="gene ID" value="AFUN014703"/>
</dbReference>
<accession>A0A182S2N2</accession>
<protein>
    <submittedName>
        <fullName evidence="2">Uncharacterized protein</fullName>
    </submittedName>
</protein>
<sequence>MKVLTAVIVLFAYLSLVGGAKKEKLIAYLTSMEVTTNPMYLNSTVTLRRYKVAPYSTFDLTITPLKKLYTLAVCISGAIQRCRVFVF</sequence>
<feature type="chain" id="PRO_5021308065" evidence="1">
    <location>
        <begin position="20"/>
        <end position="87"/>
    </location>
</feature>
<reference evidence="2" key="1">
    <citation type="submission" date="2020-05" db="UniProtKB">
        <authorList>
            <consortium name="EnsemblMetazoa"/>
        </authorList>
    </citation>
    <scope>IDENTIFICATION</scope>
    <source>
        <strain evidence="2">FUMOZ</strain>
    </source>
</reference>
<proteinExistence type="predicted"/>
<feature type="signal peptide" evidence="1">
    <location>
        <begin position="1"/>
        <end position="19"/>
    </location>
</feature>
<dbReference type="VEuPathDB" id="VectorBase:AFUN014703"/>